<evidence type="ECO:0000313" key="3">
    <source>
        <dbReference type="EMBL" id="GAA2037721.1"/>
    </source>
</evidence>
<dbReference type="Proteomes" id="UP001501461">
    <property type="component" value="Unassembled WGS sequence"/>
</dbReference>
<name>A0ABP5G0M8_9MICC</name>
<evidence type="ECO:0000259" key="2">
    <source>
        <dbReference type="Pfam" id="PF10006"/>
    </source>
</evidence>
<comment type="caution">
    <text evidence="3">The sequence shown here is derived from an EMBL/GenBank/DDBJ whole genome shotgun (WGS) entry which is preliminary data.</text>
</comment>
<dbReference type="InterPro" id="IPR014710">
    <property type="entry name" value="RmlC-like_jellyroll"/>
</dbReference>
<feature type="domain" description="DUF2249" evidence="2">
    <location>
        <begin position="27"/>
        <end position="95"/>
    </location>
</feature>
<protein>
    <recommendedName>
        <fullName evidence="2">DUF2249 domain-containing protein</fullName>
    </recommendedName>
</protein>
<organism evidence="3 4">
    <name type="scientific">Yaniella flava</name>
    <dbReference type="NCBI Taxonomy" id="287930"/>
    <lineage>
        <taxon>Bacteria</taxon>
        <taxon>Bacillati</taxon>
        <taxon>Actinomycetota</taxon>
        <taxon>Actinomycetes</taxon>
        <taxon>Micrococcales</taxon>
        <taxon>Micrococcaceae</taxon>
        <taxon>Yaniella</taxon>
    </lineage>
</organism>
<gene>
    <name evidence="3" type="ORF">GCM10009720_17750</name>
</gene>
<dbReference type="Gene3D" id="2.60.120.10">
    <property type="entry name" value="Jelly Rolls"/>
    <property type="match status" value="1"/>
</dbReference>
<dbReference type="Pfam" id="PF10006">
    <property type="entry name" value="DUF2249"/>
    <property type="match status" value="1"/>
</dbReference>
<reference evidence="4" key="1">
    <citation type="journal article" date="2019" name="Int. J. Syst. Evol. Microbiol.">
        <title>The Global Catalogue of Microorganisms (GCM) 10K type strain sequencing project: providing services to taxonomists for standard genome sequencing and annotation.</title>
        <authorList>
            <consortium name="The Broad Institute Genomics Platform"/>
            <consortium name="The Broad Institute Genome Sequencing Center for Infectious Disease"/>
            <person name="Wu L."/>
            <person name="Ma J."/>
        </authorList>
    </citation>
    <scope>NUCLEOTIDE SEQUENCE [LARGE SCALE GENOMIC DNA]</scope>
    <source>
        <strain evidence="4">JCM 13595</strain>
    </source>
</reference>
<dbReference type="InterPro" id="IPR018720">
    <property type="entry name" value="DUF2249"/>
</dbReference>
<feature type="region of interest" description="Disordered" evidence="1">
    <location>
        <begin position="1"/>
        <end position="26"/>
    </location>
</feature>
<keyword evidence="4" id="KW-1185">Reference proteome</keyword>
<proteinExistence type="predicted"/>
<dbReference type="InterPro" id="IPR011051">
    <property type="entry name" value="RmlC_Cupin_sf"/>
</dbReference>
<dbReference type="EMBL" id="BAAAMN010000034">
    <property type="protein sequence ID" value="GAA2037721.1"/>
    <property type="molecule type" value="Genomic_DNA"/>
</dbReference>
<dbReference type="SUPFAM" id="SSF51182">
    <property type="entry name" value="RmlC-like cupins"/>
    <property type="match status" value="1"/>
</dbReference>
<sequence length="220" mass="24258">MANIHPSTYSEVAMSDTGMQQPNARDIDVRPLRPQHRHRAIFEAYEQLVTGESMVVMTDQEPEGLRKELDRELAGACRWKPLPSADDAYRVRLTKLASTALPRVVANTRKLGEATDPATGGSIWRLEPGARDLDSNIIALPAGDEIALHAGPSLDVLILVLRGSGELHTELDVIALQQGNLIWLPKYAQRRFVAGPDGMQYLTVHQRKPTLNITAAPDRS</sequence>
<evidence type="ECO:0000313" key="4">
    <source>
        <dbReference type="Proteomes" id="UP001501461"/>
    </source>
</evidence>
<feature type="compositionally biased region" description="Polar residues" evidence="1">
    <location>
        <begin position="1"/>
        <end position="10"/>
    </location>
</feature>
<dbReference type="CDD" id="cd02208">
    <property type="entry name" value="cupin_RmlC-like"/>
    <property type="match status" value="1"/>
</dbReference>
<accession>A0ABP5G0M8</accession>
<evidence type="ECO:0000256" key="1">
    <source>
        <dbReference type="SAM" id="MobiDB-lite"/>
    </source>
</evidence>